<dbReference type="InterPro" id="IPR006527">
    <property type="entry name" value="F-box-assoc_dom_typ1"/>
</dbReference>
<sequence length="104" mass="11968">MSLWNPAIREFRQIPATGPDSLSKYYAYMNVFGLGFDPSSDDYKVVWIRKFMDQTALTSLLISLYSLRADSWRHFRDTDFGIVVQNMIESKCNTCKWSLLLAGG</sequence>
<proteinExistence type="predicted"/>
<accession>A0AAE1WGS9</accession>
<dbReference type="Pfam" id="PF07734">
    <property type="entry name" value="FBA_1"/>
    <property type="match status" value="1"/>
</dbReference>
<reference evidence="2" key="1">
    <citation type="submission" date="2020-06" db="EMBL/GenBank/DDBJ databases">
        <authorList>
            <person name="Li T."/>
            <person name="Hu X."/>
            <person name="Zhang T."/>
            <person name="Song X."/>
            <person name="Zhang H."/>
            <person name="Dai N."/>
            <person name="Sheng W."/>
            <person name="Hou X."/>
            <person name="Wei L."/>
        </authorList>
    </citation>
    <scope>NUCLEOTIDE SEQUENCE</scope>
    <source>
        <strain evidence="2">K16</strain>
        <tissue evidence="2">Leaf</tissue>
    </source>
</reference>
<evidence type="ECO:0000259" key="1">
    <source>
        <dbReference type="Pfam" id="PF07734"/>
    </source>
</evidence>
<organism evidence="2 3">
    <name type="scientific">Sesamum angolense</name>
    <dbReference type="NCBI Taxonomy" id="2727404"/>
    <lineage>
        <taxon>Eukaryota</taxon>
        <taxon>Viridiplantae</taxon>
        <taxon>Streptophyta</taxon>
        <taxon>Embryophyta</taxon>
        <taxon>Tracheophyta</taxon>
        <taxon>Spermatophyta</taxon>
        <taxon>Magnoliopsida</taxon>
        <taxon>eudicotyledons</taxon>
        <taxon>Gunneridae</taxon>
        <taxon>Pentapetalae</taxon>
        <taxon>asterids</taxon>
        <taxon>lamiids</taxon>
        <taxon>Lamiales</taxon>
        <taxon>Pedaliaceae</taxon>
        <taxon>Sesamum</taxon>
    </lineage>
</organism>
<reference evidence="2" key="2">
    <citation type="journal article" date="2024" name="Plant">
        <title>Genomic evolution and insights into agronomic trait innovations of Sesamum species.</title>
        <authorList>
            <person name="Miao H."/>
            <person name="Wang L."/>
            <person name="Qu L."/>
            <person name="Liu H."/>
            <person name="Sun Y."/>
            <person name="Le M."/>
            <person name="Wang Q."/>
            <person name="Wei S."/>
            <person name="Zheng Y."/>
            <person name="Lin W."/>
            <person name="Duan Y."/>
            <person name="Cao H."/>
            <person name="Xiong S."/>
            <person name="Wang X."/>
            <person name="Wei L."/>
            <person name="Li C."/>
            <person name="Ma Q."/>
            <person name="Ju M."/>
            <person name="Zhao R."/>
            <person name="Li G."/>
            <person name="Mu C."/>
            <person name="Tian Q."/>
            <person name="Mei H."/>
            <person name="Zhang T."/>
            <person name="Gao T."/>
            <person name="Zhang H."/>
        </authorList>
    </citation>
    <scope>NUCLEOTIDE SEQUENCE</scope>
    <source>
        <strain evidence="2">K16</strain>
    </source>
</reference>
<dbReference type="EMBL" id="JACGWL010000010">
    <property type="protein sequence ID" value="KAK4393070.1"/>
    <property type="molecule type" value="Genomic_DNA"/>
</dbReference>
<name>A0AAE1WGS9_9LAMI</name>
<protein>
    <recommendedName>
        <fullName evidence="1">F-box associated beta-propeller type 1 domain-containing protein</fullName>
    </recommendedName>
</protein>
<feature type="domain" description="F-box associated beta-propeller type 1" evidence="1">
    <location>
        <begin position="3"/>
        <end position="78"/>
    </location>
</feature>
<keyword evidence="3" id="KW-1185">Reference proteome</keyword>
<evidence type="ECO:0000313" key="3">
    <source>
        <dbReference type="Proteomes" id="UP001289374"/>
    </source>
</evidence>
<dbReference type="Proteomes" id="UP001289374">
    <property type="component" value="Unassembled WGS sequence"/>
</dbReference>
<gene>
    <name evidence="2" type="ORF">Sango_1777800</name>
</gene>
<dbReference type="InterPro" id="IPR017451">
    <property type="entry name" value="F-box-assoc_interact_dom"/>
</dbReference>
<dbReference type="AlphaFoldDB" id="A0AAE1WGS9"/>
<dbReference type="NCBIfam" id="TIGR01640">
    <property type="entry name" value="F_box_assoc_1"/>
    <property type="match status" value="1"/>
</dbReference>
<comment type="caution">
    <text evidence="2">The sequence shown here is derived from an EMBL/GenBank/DDBJ whole genome shotgun (WGS) entry which is preliminary data.</text>
</comment>
<evidence type="ECO:0000313" key="2">
    <source>
        <dbReference type="EMBL" id="KAK4393070.1"/>
    </source>
</evidence>